<gene>
    <name evidence="2" type="ORF">NE237_026749</name>
</gene>
<dbReference type="AlphaFoldDB" id="A0A9Q0GLR8"/>
<dbReference type="EMBL" id="JAMYWD010000762">
    <property type="protein sequence ID" value="KAJ4947970.1"/>
    <property type="molecule type" value="Genomic_DNA"/>
</dbReference>
<comment type="caution">
    <text evidence="2">The sequence shown here is derived from an EMBL/GenBank/DDBJ whole genome shotgun (WGS) entry which is preliminary data.</text>
</comment>
<evidence type="ECO:0000313" key="2">
    <source>
        <dbReference type="EMBL" id="KAJ4947970.1"/>
    </source>
</evidence>
<proteinExistence type="predicted"/>
<feature type="region of interest" description="Disordered" evidence="1">
    <location>
        <begin position="1"/>
        <end position="61"/>
    </location>
</feature>
<sequence length="130" mass="14526">MGKRLIEITSNPRKRSSKEDRNACDVEWPKRMRLGHSPLADDGLPCADSKHQSERAPLGKGRALTLPAVPIIVIGRTPTERIAPKVSDLEKEMVSRDKRAQAWDRAIHPCNSVSAQRRGTFFWGGDEPSE</sequence>
<name>A0A9Q0GLR8_9MAGN</name>
<keyword evidence="3" id="KW-1185">Reference proteome</keyword>
<evidence type="ECO:0000256" key="1">
    <source>
        <dbReference type="SAM" id="MobiDB-lite"/>
    </source>
</evidence>
<evidence type="ECO:0000313" key="3">
    <source>
        <dbReference type="Proteomes" id="UP001141806"/>
    </source>
</evidence>
<reference evidence="2" key="1">
    <citation type="journal article" date="2023" name="Plant J.">
        <title>The genome of the king protea, Protea cynaroides.</title>
        <authorList>
            <person name="Chang J."/>
            <person name="Duong T.A."/>
            <person name="Schoeman C."/>
            <person name="Ma X."/>
            <person name="Roodt D."/>
            <person name="Barker N."/>
            <person name="Li Z."/>
            <person name="Van de Peer Y."/>
            <person name="Mizrachi E."/>
        </authorList>
    </citation>
    <scope>NUCLEOTIDE SEQUENCE</scope>
    <source>
        <tissue evidence="2">Young leaves</tissue>
    </source>
</reference>
<dbReference type="Proteomes" id="UP001141806">
    <property type="component" value="Unassembled WGS sequence"/>
</dbReference>
<organism evidence="2 3">
    <name type="scientific">Protea cynaroides</name>
    <dbReference type="NCBI Taxonomy" id="273540"/>
    <lineage>
        <taxon>Eukaryota</taxon>
        <taxon>Viridiplantae</taxon>
        <taxon>Streptophyta</taxon>
        <taxon>Embryophyta</taxon>
        <taxon>Tracheophyta</taxon>
        <taxon>Spermatophyta</taxon>
        <taxon>Magnoliopsida</taxon>
        <taxon>Proteales</taxon>
        <taxon>Proteaceae</taxon>
        <taxon>Protea</taxon>
    </lineage>
</organism>
<accession>A0A9Q0GLR8</accession>
<feature type="compositionally biased region" description="Basic and acidic residues" evidence="1">
    <location>
        <begin position="17"/>
        <end position="30"/>
    </location>
</feature>
<protein>
    <submittedName>
        <fullName evidence="2">Uncharacterized protein</fullName>
    </submittedName>
</protein>